<evidence type="ECO:0000259" key="1">
    <source>
        <dbReference type="PROSITE" id="PS50801"/>
    </source>
</evidence>
<accession>A0A4R2E883</accession>
<reference evidence="2 3" key="1">
    <citation type="submission" date="2019-03" db="EMBL/GenBank/DDBJ databases">
        <title>Genomic Encyclopedia of Archaeal and Bacterial Type Strains, Phase II (KMG-II): from individual species to whole genera.</title>
        <authorList>
            <person name="Goeker M."/>
        </authorList>
    </citation>
    <scope>NUCLEOTIDE SEQUENCE [LARGE SCALE GENOMIC DNA]</scope>
    <source>
        <strain evidence="2 3">RL-C</strain>
    </source>
</reference>
<proteinExistence type="predicted"/>
<dbReference type="SUPFAM" id="SSF52091">
    <property type="entry name" value="SpoIIaa-like"/>
    <property type="match status" value="1"/>
</dbReference>
<keyword evidence="3" id="KW-1185">Reference proteome</keyword>
<dbReference type="Proteomes" id="UP000294830">
    <property type="component" value="Unassembled WGS sequence"/>
</dbReference>
<name>A0A4R2E883_9BACT</name>
<gene>
    <name evidence="2" type="ORF">CLV25_11442</name>
</gene>
<evidence type="ECO:0000313" key="3">
    <source>
        <dbReference type="Proteomes" id="UP000294830"/>
    </source>
</evidence>
<evidence type="ECO:0000313" key="2">
    <source>
        <dbReference type="EMBL" id="TCN63887.1"/>
    </source>
</evidence>
<dbReference type="InterPro" id="IPR058548">
    <property type="entry name" value="MlaB-like_STAS"/>
</dbReference>
<dbReference type="AlphaFoldDB" id="A0A4R2E883"/>
<protein>
    <submittedName>
        <fullName evidence="2">Anti-anti-sigma regulatory factor</fullName>
    </submittedName>
</protein>
<feature type="domain" description="STAS" evidence="1">
    <location>
        <begin position="6"/>
        <end position="100"/>
    </location>
</feature>
<dbReference type="RefSeq" id="WP_131840039.1">
    <property type="nucleotide sequence ID" value="NZ_SLWB01000014.1"/>
</dbReference>
<dbReference type="InterPro" id="IPR036513">
    <property type="entry name" value="STAS_dom_sf"/>
</dbReference>
<dbReference type="Pfam" id="PF13466">
    <property type="entry name" value="STAS_2"/>
    <property type="match status" value="1"/>
</dbReference>
<dbReference type="PROSITE" id="PS50801">
    <property type="entry name" value="STAS"/>
    <property type="match status" value="1"/>
</dbReference>
<sequence length="100" mass="10868">MKAFSVKSEISPSDGATAITIEGALTLANGYALRNSLLEVLPQDGDVHIVVREVDDIDLSGLQLLVALKKRQLRRGKKVSFEVALTAELREMAVHSGFTF</sequence>
<dbReference type="InterPro" id="IPR002645">
    <property type="entry name" value="STAS_dom"/>
</dbReference>
<dbReference type="Gene3D" id="3.30.750.24">
    <property type="entry name" value="STAS domain"/>
    <property type="match status" value="1"/>
</dbReference>
<organism evidence="2 3">
    <name type="scientific">Acetobacteroides hydrogenigenes</name>
    <dbReference type="NCBI Taxonomy" id="979970"/>
    <lineage>
        <taxon>Bacteria</taxon>
        <taxon>Pseudomonadati</taxon>
        <taxon>Bacteroidota</taxon>
        <taxon>Bacteroidia</taxon>
        <taxon>Bacteroidales</taxon>
        <taxon>Rikenellaceae</taxon>
        <taxon>Acetobacteroides</taxon>
    </lineage>
</organism>
<dbReference type="EMBL" id="SLWB01000014">
    <property type="protein sequence ID" value="TCN63887.1"/>
    <property type="molecule type" value="Genomic_DNA"/>
</dbReference>
<dbReference type="OrthoDB" id="5397031at2"/>
<comment type="caution">
    <text evidence="2">The sequence shown here is derived from an EMBL/GenBank/DDBJ whole genome shotgun (WGS) entry which is preliminary data.</text>
</comment>